<evidence type="ECO:0000313" key="2">
    <source>
        <dbReference type="Proteomes" id="UP001062846"/>
    </source>
</evidence>
<sequence>MGDNDWVKLAMDDDSVVVDLLMCLHHSTPSPPKREKNSKALLPLEWRVRQRRTKPIPHPKTKKPTPTASPTTPLSWSGATSVSGDGLEESSQSPPKRPESTRSKVIPAGGTASNKKSRKKKTLPELKEEEILLLKERRQLKRELDTLRDTLEKQRATNESLKRLRLDLETQQAAERVTAIASFEGLADQRRQKLASCDPIPSVLQPDARIDDHDDELLLSPNGPSKLKQGIIDQEDKFLLPDLNIPVENSNSELQNNITFTTSQTESGSISSVGEGATGDIEILTA</sequence>
<evidence type="ECO:0000313" key="1">
    <source>
        <dbReference type="EMBL" id="KAI8544234.1"/>
    </source>
</evidence>
<dbReference type="EMBL" id="CM046395">
    <property type="protein sequence ID" value="KAI8544234.1"/>
    <property type="molecule type" value="Genomic_DNA"/>
</dbReference>
<keyword evidence="2" id="KW-1185">Reference proteome</keyword>
<dbReference type="Proteomes" id="UP001062846">
    <property type="component" value="Chromosome 8"/>
</dbReference>
<reference evidence="1" key="1">
    <citation type="submission" date="2022-02" db="EMBL/GenBank/DDBJ databases">
        <title>Plant Genome Project.</title>
        <authorList>
            <person name="Zhang R.-G."/>
        </authorList>
    </citation>
    <scope>NUCLEOTIDE SEQUENCE</scope>
    <source>
        <strain evidence="1">AT1</strain>
    </source>
</reference>
<proteinExistence type="predicted"/>
<gene>
    <name evidence="1" type="ORF">RHMOL_Rhmol08G0280100</name>
</gene>
<organism evidence="1 2">
    <name type="scientific">Rhododendron molle</name>
    <name type="common">Chinese azalea</name>
    <name type="synonym">Azalea mollis</name>
    <dbReference type="NCBI Taxonomy" id="49168"/>
    <lineage>
        <taxon>Eukaryota</taxon>
        <taxon>Viridiplantae</taxon>
        <taxon>Streptophyta</taxon>
        <taxon>Embryophyta</taxon>
        <taxon>Tracheophyta</taxon>
        <taxon>Spermatophyta</taxon>
        <taxon>Magnoliopsida</taxon>
        <taxon>eudicotyledons</taxon>
        <taxon>Gunneridae</taxon>
        <taxon>Pentapetalae</taxon>
        <taxon>asterids</taxon>
        <taxon>Ericales</taxon>
        <taxon>Ericaceae</taxon>
        <taxon>Ericoideae</taxon>
        <taxon>Rhodoreae</taxon>
        <taxon>Rhododendron</taxon>
    </lineage>
</organism>
<name>A0ACC0MUA4_RHOML</name>
<protein>
    <submittedName>
        <fullName evidence="1">Uncharacterized protein</fullName>
    </submittedName>
</protein>
<comment type="caution">
    <text evidence="1">The sequence shown here is derived from an EMBL/GenBank/DDBJ whole genome shotgun (WGS) entry which is preliminary data.</text>
</comment>
<accession>A0ACC0MUA4</accession>